<feature type="region of interest" description="Disordered" evidence="1">
    <location>
        <begin position="595"/>
        <end position="632"/>
    </location>
</feature>
<gene>
    <name evidence="3" type="ORF">TSPGSL018_18438</name>
</gene>
<evidence type="ECO:0000256" key="1">
    <source>
        <dbReference type="SAM" id="MobiDB-lite"/>
    </source>
</evidence>
<feature type="region of interest" description="Disordered" evidence="1">
    <location>
        <begin position="363"/>
        <end position="393"/>
    </location>
</feature>
<dbReference type="AlphaFoldDB" id="A0A061R0Y4"/>
<feature type="region of interest" description="Disordered" evidence="1">
    <location>
        <begin position="89"/>
        <end position="125"/>
    </location>
</feature>
<feature type="domain" description="Ubiquitin-like" evidence="2">
    <location>
        <begin position="20"/>
        <end position="95"/>
    </location>
</feature>
<feature type="region of interest" description="Disordered" evidence="1">
    <location>
        <begin position="521"/>
        <end position="548"/>
    </location>
</feature>
<dbReference type="Pfam" id="PF00240">
    <property type="entry name" value="ubiquitin"/>
    <property type="match status" value="1"/>
</dbReference>
<feature type="region of interest" description="Disordered" evidence="1">
    <location>
        <begin position="813"/>
        <end position="940"/>
    </location>
</feature>
<dbReference type="PROSITE" id="PS50053">
    <property type="entry name" value="UBIQUITIN_2"/>
    <property type="match status" value="1"/>
</dbReference>
<feature type="region of interest" description="Disordered" evidence="1">
    <location>
        <begin position="313"/>
        <end position="333"/>
    </location>
</feature>
<evidence type="ECO:0000259" key="2">
    <source>
        <dbReference type="PROSITE" id="PS50053"/>
    </source>
</evidence>
<dbReference type="InterPro" id="IPR029071">
    <property type="entry name" value="Ubiquitin-like_domsf"/>
</dbReference>
<feature type="compositionally biased region" description="Basic and acidic residues" evidence="1">
    <location>
        <begin position="363"/>
        <end position="377"/>
    </location>
</feature>
<protein>
    <recommendedName>
        <fullName evidence="2">Ubiquitin-like domain-containing protein</fullName>
    </recommendedName>
</protein>
<feature type="compositionally biased region" description="Low complexity" evidence="1">
    <location>
        <begin position="914"/>
        <end position="930"/>
    </location>
</feature>
<dbReference type="InterPro" id="IPR000626">
    <property type="entry name" value="Ubiquitin-like_dom"/>
</dbReference>
<feature type="region of interest" description="Disordered" evidence="1">
    <location>
        <begin position="716"/>
        <end position="797"/>
    </location>
</feature>
<feature type="region of interest" description="Disordered" evidence="1">
    <location>
        <begin position="666"/>
        <end position="702"/>
    </location>
</feature>
<feature type="region of interest" description="Disordered" evidence="1">
    <location>
        <begin position="952"/>
        <end position="979"/>
    </location>
</feature>
<dbReference type="PANTHER" id="PTHR15204:SF0">
    <property type="entry name" value="LARGE PROLINE-RICH PROTEIN BAG6"/>
    <property type="match status" value="1"/>
</dbReference>
<evidence type="ECO:0000313" key="3">
    <source>
        <dbReference type="EMBL" id="JAC64375.1"/>
    </source>
</evidence>
<dbReference type="GO" id="GO:0071818">
    <property type="term" value="C:BAT3 complex"/>
    <property type="evidence" value="ECO:0007669"/>
    <property type="project" value="TreeGrafter"/>
</dbReference>
<feature type="compositionally biased region" description="Pro residues" evidence="1">
    <location>
        <begin position="219"/>
        <end position="231"/>
    </location>
</feature>
<feature type="compositionally biased region" description="Low complexity" evidence="1">
    <location>
        <begin position="598"/>
        <end position="608"/>
    </location>
</feature>
<dbReference type="SUPFAM" id="SSF54236">
    <property type="entry name" value="Ubiquitin-like"/>
    <property type="match status" value="1"/>
</dbReference>
<feature type="region of interest" description="Disordered" evidence="1">
    <location>
        <begin position="201"/>
        <end position="278"/>
    </location>
</feature>
<proteinExistence type="predicted"/>
<dbReference type="EMBL" id="GBEZ01022466">
    <property type="protein sequence ID" value="JAC64375.1"/>
    <property type="molecule type" value="Transcribed_RNA"/>
</dbReference>
<dbReference type="GO" id="GO:0031593">
    <property type="term" value="F:polyubiquitin modification-dependent protein binding"/>
    <property type="evidence" value="ECO:0007669"/>
    <property type="project" value="TreeGrafter"/>
</dbReference>
<dbReference type="InterPro" id="IPR019956">
    <property type="entry name" value="Ubiquitin_dom"/>
</dbReference>
<feature type="compositionally biased region" description="Low complexity" evidence="1">
    <location>
        <begin position="521"/>
        <end position="543"/>
    </location>
</feature>
<name>A0A061R0Y4_9CHLO</name>
<dbReference type="Gene3D" id="3.10.20.90">
    <property type="entry name" value="Phosphatidylinositol 3-kinase Catalytic Subunit, Chain A, domain 1"/>
    <property type="match status" value="1"/>
</dbReference>
<feature type="compositionally biased region" description="Low complexity" evidence="1">
    <location>
        <begin position="753"/>
        <end position="775"/>
    </location>
</feature>
<feature type="compositionally biased region" description="Low complexity" evidence="1">
    <location>
        <begin position="666"/>
        <end position="679"/>
    </location>
</feature>
<dbReference type="PANTHER" id="PTHR15204">
    <property type="entry name" value="LARGE PROLINE-RICH PROTEIN BAG6"/>
    <property type="match status" value="1"/>
</dbReference>
<reference evidence="3" key="1">
    <citation type="submission" date="2014-05" db="EMBL/GenBank/DDBJ databases">
        <title>The transcriptome of the halophilic microalga Tetraselmis sp. GSL018 isolated from the Great Salt Lake, Utah.</title>
        <authorList>
            <person name="Jinkerson R.E."/>
            <person name="D'Adamo S."/>
            <person name="Posewitz M.C."/>
        </authorList>
    </citation>
    <scope>NUCLEOTIDE SEQUENCE</scope>
    <source>
        <strain evidence="3">GSL018</strain>
    </source>
</reference>
<dbReference type="SMART" id="SM00213">
    <property type="entry name" value="UBQ"/>
    <property type="match status" value="1"/>
</dbReference>
<dbReference type="GO" id="GO:0051787">
    <property type="term" value="F:misfolded protein binding"/>
    <property type="evidence" value="ECO:0007669"/>
    <property type="project" value="TreeGrafter"/>
</dbReference>
<accession>A0A061R0Y4</accession>
<feature type="region of interest" description="Disordered" evidence="1">
    <location>
        <begin position="1007"/>
        <end position="1033"/>
    </location>
</feature>
<organism evidence="3">
    <name type="scientific">Tetraselmis sp. GSL018</name>
    <dbReference type="NCBI Taxonomy" id="582737"/>
    <lineage>
        <taxon>Eukaryota</taxon>
        <taxon>Viridiplantae</taxon>
        <taxon>Chlorophyta</taxon>
        <taxon>core chlorophytes</taxon>
        <taxon>Chlorodendrophyceae</taxon>
        <taxon>Chlorodendrales</taxon>
        <taxon>Chlorodendraceae</taxon>
        <taxon>Tetraselmis</taxon>
    </lineage>
</organism>
<dbReference type="GO" id="GO:0036503">
    <property type="term" value="P:ERAD pathway"/>
    <property type="evidence" value="ECO:0007669"/>
    <property type="project" value="TreeGrafter"/>
</dbReference>
<dbReference type="PRINTS" id="PR00348">
    <property type="entry name" value="UBIQUITIN"/>
</dbReference>
<sequence length="1033" mass="105783">MADLAAGTSEEAAATQPDEITVNVKTLQPNTYTLRVSKEITVLELKEKLESLSGIPPERQRVIYRGRMLVNESTLGAAGVEDGHSLHLVERPADAPPPQATDPVAPGSGGTHEAPRPPQAAGAGAPGLNEVFQQILGSLGTAAAAGDAATGSPQSAAAPTVSVQHQLAVGTVELPLDLGSGGQLPDMNQLISQVLSSMQTQLGPQAPGAAHPPSLQPEQAPPPGGEQPQPQPAARQEPPRSALAPASSQPRRQHPGGTAAGGRPFMLLPPHVATNSGDNRPVMLRAGIERRSHTLYADLANFLNALIDGPQAEAESGDAAPANRWPVPTSRSPVNHVVPPNDVSWDLVMRLFQSARTILETRRSTEPHIQEALRDLPHPPTSESAQGSQDRPYDSLYSPAATAVLSAAFGAILERFTSFLSNTAVPDLRERSEAILRPMRSRADLQVLDLADLCAELSSIGYFMLDLGRLALILHHYSEGVGTPIAVSSPRHLPPQYSGNGPRVQHGRRLHVHLGDQHGGAQAAAGARAGARGRAGARPGAGAVPQQRASLGADRAAIQRRVSHVLSQILPNIISQTCALVLDSLYADGVRFDVSGAQQPQPNEQQQQQPPPPPQEQQLDPSRPPVPDPRVVQQSVQEGMAIAAAVSSAAEPSMLFPDQEQALGAADGSPAAAAAASDPVEGAGGCSQSGADGSAASVPTATGVAAEVAPQVIHSQGTRVAALSPPSVTPSPQEAPQPRETPSSGRGLGGLGLPSRGRGSGRRTASQGRGQAAERAPPPPASAPAGGASGGGALADGLMALLNGPAGESLMAAASRLAEDPAVSEAAERLTASESGEGEQPPDLGRLLSQMMPAVQGALTRGAGQGDAPVQQQQQQGSEPEGRAGGQQPPGPATSGPPDLGQMMSMMMPAVQSALQGAAGTGQPAAASAGGPPGGDLSQIMSSMMPMVQSMLGGGVGPRGTQPRGGARGEHPPASVVDDDAWRECLSADDLAVIDADVAEMERARGRLPAEELSEAYRSGMPDNNGRSGPLLG</sequence>